<dbReference type="PANTHER" id="PTHR11647">
    <property type="entry name" value="HYDRANTOINASE/DIHYDROPYRIMIDINASE FAMILY MEMBER"/>
    <property type="match status" value="1"/>
</dbReference>
<dbReference type="EC" id="3.4.19.-" evidence="1"/>
<dbReference type="GO" id="GO:0046872">
    <property type="term" value="F:metal ion binding"/>
    <property type="evidence" value="ECO:0007669"/>
    <property type="project" value="UniProtKB-KW"/>
</dbReference>
<reference evidence="6 7" key="1">
    <citation type="journal article" date="2015" name="Stand. Genomic Sci.">
        <title>Genomic Encyclopedia of Bacterial and Archaeal Type Strains, Phase III: the genomes of soil and plant-associated and newly described type strains.</title>
        <authorList>
            <person name="Whitman W.B."/>
            <person name="Woyke T."/>
            <person name="Klenk H.P."/>
            <person name="Zhou Y."/>
            <person name="Lilburn T.G."/>
            <person name="Beck B.J."/>
            <person name="De Vos P."/>
            <person name="Vandamme P."/>
            <person name="Eisen J.A."/>
            <person name="Garrity G."/>
            <person name="Hugenholtz P."/>
            <person name="Kyrpides N.C."/>
        </authorList>
    </citation>
    <scope>NUCLEOTIDE SEQUENCE [LARGE SCALE GENOMIC DNA]</scope>
    <source>
        <strain evidence="6 7">CV53</strain>
    </source>
</reference>
<dbReference type="GO" id="GO:0016810">
    <property type="term" value="F:hydrolase activity, acting on carbon-nitrogen (but not peptide) bonds"/>
    <property type="evidence" value="ECO:0007669"/>
    <property type="project" value="InterPro"/>
</dbReference>
<dbReference type="GO" id="GO:0008798">
    <property type="term" value="F:beta-aspartyl-peptidase activity"/>
    <property type="evidence" value="ECO:0007669"/>
    <property type="project" value="InterPro"/>
</dbReference>
<feature type="binding site" evidence="3">
    <location>
        <position position="121"/>
    </location>
    <ligand>
        <name>substrate</name>
    </ligand>
</feature>
<keyword evidence="1" id="KW-0378">Hydrolase</keyword>
<dbReference type="PANTHER" id="PTHR11647:SF1">
    <property type="entry name" value="COLLAPSIN RESPONSE MEDIATOR PROTEIN"/>
    <property type="match status" value="1"/>
</dbReference>
<feature type="binding site" evidence="3">
    <location>
        <position position="249"/>
    </location>
    <ligand>
        <name>substrate</name>
    </ligand>
</feature>
<comment type="similarity">
    <text evidence="1">Belongs to the peptidase M38 family.</text>
</comment>
<dbReference type="Pfam" id="PF01979">
    <property type="entry name" value="Amidohydro_1"/>
    <property type="match status" value="1"/>
</dbReference>
<feature type="binding site" evidence="3">
    <location>
        <position position="185"/>
    </location>
    <ligand>
        <name>substrate</name>
    </ligand>
</feature>
<comment type="PTM">
    <text evidence="1">Carboxylation allows a single lysine to coordinate two zinc ions.</text>
</comment>
<dbReference type="GO" id="GO:0005737">
    <property type="term" value="C:cytoplasm"/>
    <property type="evidence" value="ECO:0007669"/>
    <property type="project" value="UniProtKB-SubCell"/>
</dbReference>
<comment type="caution">
    <text evidence="6">The sequence shown here is derived from an EMBL/GenBank/DDBJ whole genome shotgun (WGS) entry which is preliminary data.</text>
</comment>
<dbReference type="InterPro" id="IPR010229">
    <property type="entry name" value="Pept_M38_dipep"/>
</dbReference>
<dbReference type="InterPro" id="IPR050378">
    <property type="entry name" value="Metallo-dep_Hydrolases_sf"/>
</dbReference>
<feature type="binding site" evidence="4">
    <location>
        <position position="83"/>
    </location>
    <ligand>
        <name>Zn(2+)</name>
        <dbReference type="ChEBI" id="CHEBI:29105"/>
        <label>1</label>
        <note>catalytic</note>
    </ligand>
</feature>
<keyword evidence="1 4" id="KW-0862">Zinc</keyword>
<feature type="binding site" evidence="4">
    <location>
        <position position="307"/>
    </location>
    <ligand>
        <name>Zn(2+)</name>
        <dbReference type="ChEBI" id="CHEBI:29105"/>
        <label>1</label>
        <note>catalytic</note>
    </ligand>
</feature>
<keyword evidence="7" id="KW-1185">Reference proteome</keyword>
<dbReference type="PIRSF" id="PIRSF001238">
    <property type="entry name" value="IadA"/>
    <property type="match status" value="1"/>
</dbReference>
<name>A0A4R2BPX7_9BACI</name>
<dbReference type="InterPro" id="IPR032466">
    <property type="entry name" value="Metal_Hydrolase"/>
</dbReference>
<feature type="binding site" evidence="3">
    <location>
        <position position="152"/>
    </location>
    <ligand>
        <name>substrate</name>
    </ligand>
</feature>
<sequence length="411" mass="44267">MHSNPYDDEKDIVLFLGRGIVMLTLIKNGEVFAPEYLGKKDLLIVNDKIGYILGGIGKPEGFVDIEVIDAAGKLIVPGFIDSHVHIIGGGGEGSYKTRTPELQLTEATLAGVTTIVGVIGTDGTTRTMAGLIAKARGLEEEGITCFVQTGSYQVPVKTLTGKIEDDLILVDKIIGVGEIAIADHRSSQPTCEELAKIASAARIGGMLSGKAGIVNVHVGDSKDHLKVIEQVVEKTDVPIKQFYPTHINRNPHLFEAGIKFALKGGYVDFTTSSIPKFLKEGEVKCSQALRRMLEAGVDISRITYTSDAQASLPDFDANGELNGLKIGRISSLYKEVRDSVLDEKIPLEVALRVITQNPAAILKLKNKGSIEPGKDADFVFLNKDTLEVDTVFAMGKMMTQNGKAVVKGTFE</sequence>
<evidence type="ECO:0000256" key="2">
    <source>
        <dbReference type="PIRSR" id="PIRSR001238-1"/>
    </source>
</evidence>
<dbReference type="Gene3D" id="3.20.20.140">
    <property type="entry name" value="Metal-dependent hydrolases"/>
    <property type="match status" value="1"/>
</dbReference>
<keyword evidence="1" id="KW-0645">Protease</keyword>
<feature type="binding site" evidence="3">
    <location>
        <begin position="90"/>
        <end position="92"/>
    </location>
    <ligand>
        <name>substrate</name>
    </ligand>
</feature>
<dbReference type="GO" id="GO:0006508">
    <property type="term" value="P:proteolysis"/>
    <property type="evidence" value="ECO:0007669"/>
    <property type="project" value="UniProtKB-KW"/>
</dbReference>
<feature type="binding site" evidence="4">
    <location>
        <position position="85"/>
    </location>
    <ligand>
        <name>Zn(2+)</name>
        <dbReference type="ChEBI" id="CHEBI:29105"/>
        <label>1</label>
        <note>catalytic</note>
    </ligand>
</feature>
<feature type="binding site" evidence="4">
    <location>
        <position position="246"/>
    </location>
    <ligand>
        <name>Zn(2+)</name>
        <dbReference type="ChEBI" id="CHEBI:29105"/>
        <label>2</label>
        <note>catalytic</note>
    </ligand>
</feature>
<protein>
    <recommendedName>
        <fullName evidence="1">Isoaspartyl dipeptidase</fullName>
        <ecNumber evidence="1">3.4.19.-</ecNumber>
    </recommendedName>
</protein>
<keyword evidence="1" id="KW-0482">Metalloprotease</keyword>
<dbReference type="InterPro" id="IPR006680">
    <property type="entry name" value="Amidohydro-rel"/>
</dbReference>
<dbReference type="Gene3D" id="2.30.40.10">
    <property type="entry name" value="Urease, subunit C, domain 1"/>
    <property type="match status" value="1"/>
</dbReference>
<evidence type="ECO:0000259" key="5">
    <source>
        <dbReference type="Pfam" id="PF01979"/>
    </source>
</evidence>
<evidence type="ECO:0000256" key="4">
    <source>
        <dbReference type="PIRSR" id="PIRSR001238-3"/>
    </source>
</evidence>
<organism evidence="6 7">
    <name type="scientific">Mesobacillus foraminis</name>
    <dbReference type="NCBI Taxonomy" id="279826"/>
    <lineage>
        <taxon>Bacteria</taxon>
        <taxon>Bacillati</taxon>
        <taxon>Bacillota</taxon>
        <taxon>Bacilli</taxon>
        <taxon>Bacillales</taxon>
        <taxon>Bacillaceae</taxon>
        <taxon>Mesobacillus</taxon>
    </lineage>
</organism>
<proteinExistence type="inferred from homology"/>
<dbReference type="InterPro" id="IPR011059">
    <property type="entry name" value="Metal-dep_hydrolase_composite"/>
</dbReference>
<dbReference type="Proteomes" id="UP000295689">
    <property type="component" value="Unassembled WGS sequence"/>
</dbReference>
<evidence type="ECO:0000313" key="6">
    <source>
        <dbReference type="EMBL" id="TCN28004.1"/>
    </source>
</evidence>
<dbReference type="AlphaFoldDB" id="A0A4R2BPX7"/>
<comment type="cofactor">
    <cofactor evidence="1 4">
        <name>Zn(2+)</name>
        <dbReference type="ChEBI" id="CHEBI:29105"/>
    </cofactor>
    <text evidence="1 4">Binds 2 Zn(2+) ions per subunit.</text>
</comment>
<feature type="domain" description="Amidohydrolase-related" evidence="5">
    <location>
        <begin position="75"/>
        <end position="397"/>
    </location>
</feature>
<feature type="active site" description="Proton acceptor" evidence="2">
    <location>
        <position position="307"/>
    </location>
</feature>
<gene>
    <name evidence="6" type="ORF">EV146_101334</name>
</gene>
<comment type="subcellular location">
    <subcellularLocation>
        <location evidence="1">Cytoplasm</location>
    </subcellularLocation>
</comment>
<comment type="function">
    <text evidence="1">Catalyzes the hydrolytic cleavage of a subset of L-isoaspartyl (L-beta-aspartyl) dipeptides. Used to degrade proteins damaged by L-isoaspartyl residues formation.</text>
</comment>
<dbReference type="GO" id="GO:0008237">
    <property type="term" value="F:metallopeptidase activity"/>
    <property type="evidence" value="ECO:0007669"/>
    <property type="project" value="UniProtKB-KW"/>
</dbReference>
<evidence type="ECO:0000256" key="3">
    <source>
        <dbReference type="PIRSR" id="PIRSR001238-2"/>
    </source>
</evidence>
<dbReference type="NCBIfam" id="TIGR01975">
    <property type="entry name" value="isoAsp_dipep"/>
    <property type="match status" value="1"/>
</dbReference>
<feature type="binding site" evidence="4">
    <location>
        <position position="217"/>
    </location>
    <ligand>
        <name>Zn(2+)</name>
        <dbReference type="ChEBI" id="CHEBI:29105"/>
        <label>2</label>
        <note>catalytic</note>
    </ligand>
</feature>
<feature type="binding site" evidence="3">
    <location>
        <position position="311"/>
    </location>
    <ligand>
        <name>substrate</name>
    </ligand>
</feature>
<accession>A0A4R2BPX7</accession>
<dbReference type="SUPFAM" id="SSF51556">
    <property type="entry name" value="Metallo-dependent hydrolases"/>
    <property type="match status" value="1"/>
</dbReference>
<evidence type="ECO:0000313" key="7">
    <source>
        <dbReference type="Proteomes" id="UP000295689"/>
    </source>
</evidence>
<dbReference type="EMBL" id="SLVV01000001">
    <property type="protein sequence ID" value="TCN28004.1"/>
    <property type="molecule type" value="Genomic_DNA"/>
</dbReference>
<keyword evidence="1 4" id="KW-0479">Metal-binding</keyword>
<evidence type="ECO:0000256" key="1">
    <source>
        <dbReference type="PIRNR" id="PIRNR001238"/>
    </source>
</evidence>
<dbReference type="SUPFAM" id="SSF51338">
    <property type="entry name" value="Composite domain of metallo-dependent hydrolases"/>
    <property type="match status" value="1"/>
</dbReference>